<reference evidence="2" key="2">
    <citation type="submission" date="2019-06" db="EMBL/GenBank/DDBJ databases">
        <title>Genomics analysis of Aphanomyces spp. identifies a new class of oomycete effector associated with host adaptation.</title>
        <authorList>
            <person name="Gaulin E."/>
        </authorList>
    </citation>
    <scope>NUCLEOTIDE SEQUENCE</scope>
    <source>
        <strain evidence="2">CBS 578.67</strain>
    </source>
</reference>
<proteinExistence type="predicted"/>
<protein>
    <submittedName>
        <fullName evidence="3">Aste57867_11238 protein</fullName>
    </submittedName>
</protein>
<reference evidence="3 4" key="1">
    <citation type="submission" date="2019-03" db="EMBL/GenBank/DDBJ databases">
        <authorList>
            <person name="Gaulin E."/>
            <person name="Dumas B."/>
        </authorList>
    </citation>
    <scope>NUCLEOTIDE SEQUENCE [LARGE SCALE GENOMIC DNA]</scope>
    <source>
        <strain evidence="3">CBS 568.67</strain>
    </source>
</reference>
<name>A0A485KT33_9STRA</name>
<dbReference type="Proteomes" id="UP000332933">
    <property type="component" value="Unassembled WGS sequence"/>
</dbReference>
<feature type="region of interest" description="Disordered" evidence="1">
    <location>
        <begin position="15"/>
        <end position="36"/>
    </location>
</feature>
<dbReference type="AlphaFoldDB" id="A0A485KT33"/>
<evidence type="ECO:0000313" key="2">
    <source>
        <dbReference type="EMBL" id="KAF0698119.1"/>
    </source>
</evidence>
<dbReference type="EMBL" id="VJMH01005261">
    <property type="protein sequence ID" value="KAF0698119.1"/>
    <property type="molecule type" value="Genomic_DNA"/>
</dbReference>
<sequence>MSQFHPEVAFGAPAHYEEDLDPTRQQQQQQAQQPVSQEYFKVDKPSYVWSIIHKLKTPQLNKRQKMCFYVCAQCIQENVPWQDCLINLVKQNPSNGTLHIKNRHPSIWNDHVDAQNNIEKKEKVKLDDSAASRKRARPLDDAVAPKENGNGPQGSSSQHALPPKQYAEDISNADREKLELQRLDIQLRYEIEKQRLALERRRDERHEREFELNQRLMLARAREAEFNLKANRLRLKVDMAKMGVPMGDVNNALADEMSL</sequence>
<evidence type="ECO:0000256" key="1">
    <source>
        <dbReference type="SAM" id="MobiDB-lite"/>
    </source>
</evidence>
<feature type="region of interest" description="Disordered" evidence="1">
    <location>
        <begin position="118"/>
        <end position="163"/>
    </location>
</feature>
<dbReference type="OrthoDB" id="69384at2759"/>
<accession>A0A485KT33</accession>
<feature type="compositionally biased region" description="Basic and acidic residues" evidence="1">
    <location>
        <begin position="118"/>
        <end position="144"/>
    </location>
</feature>
<keyword evidence="4" id="KW-1185">Reference proteome</keyword>
<dbReference type="EMBL" id="CAADRA010005282">
    <property type="protein sequence ID" value="VFT88104.1"/>
    <property type="molecule type" value="Genomic_DNA"/>
</dbReference>
<evidence type="ECO:0000313" key="3">
    <source>
        <dbReference type="EMBL" id="VFT88104.1"/>
    </source>
</evidence>
<gene>
    <name evidence="3" type="primary">Aste57867_11238</name>
    <name evidence="2" type="ORF">As57867_011196</name>
    <name evidence="3" type="ORF">ASTE57867_11238</name>
</gene>
<organism evidence="3 4">
    <name type="scientific">Aphanomyces stellatus</name>
    <dbReference type="NCBI Taxonomy" id="120398"/>
    <lineage>
        <taxon>Eukaryota</taxon>
        <taxon>Sar</taxon>
        <taxon>Stramenopiles</taxon>
        <taxon>Oomycota</taxon>
        <taxon>Saprolegniomycetes</taxon>
        <taxon>Saprolegniales</taxon>
        <taxon>Verrucalvaceae</taxon>
        <taxon>Aphanomyces</taxon>
    </lineage>
</organism>
<evidence type="ECO:0000313" key="4">
    <source>
        <dbReference type="Proteomes" id="UP000332933"/>
    </source>
</evidence>